<proteinExistence type="predicted"/>
<dbReference type="Proteomes" id="UP001558652">
    <property type="component" value="Unassembled WGS sequence"/>
</dbReference>
<organism evidence="6 7">
    <name type="scientific">Ranatra chinensis</name>
    <dbReference type="NCBI Taxonomy" id="642074"/>
    <lineage>
        <taxon>Eukaryota</taxon>
        <taxon>Metazoa</taxon>
        <taxon>Ecdysozoa</taxon>
        <taxon>Arthropoda</taxon>
        <taxon>Hexapoda</taxon>
        <taxon>Insecta</taxon>
        <taxon>Pterygota</taxon>
        <taxon>Neoptera</taxon>
        <taxon>Paraneoptera</taxon>
        <taxon>Hemiptera</taxon>
        <taxon>Heteroptera</taxon>
        <taxon>Panheteroptera</taxon>
        <taxon>Nepomorpha</taxon>
        <taxon>Nepidae</taxon>
        <taxon>Ranatrinae</taxon>
        <taxon>Ranatra</taxon>
    </lineage>
</organism>
<evidence type="ECO:0000313" key="7">
    <source>
        <dbReference type="Proteomes" id="UP001558652"/>
    </source>
</evidence>
<evidence type="ECO:0000313" key="6">
    <source>
        <dbReference type="EMBL" id="KAL1140670.1"/>
    </source>
</evidence>
<keyword evidence="2 5" id="KW-0812">Transmembrane</keyword>
<evidence type="ECO:0000256" key="3">
    <source>
        <dbReference type="ARBA" id="ARBA00022989"/>
    </source>
</evidence>
<dbReference type="PANTHER" id="PTHR13531:SF6">
    <property type="entry name" value="TMEM (HUMAN TRANSMEMBRANE PROTEIN) HOMOLOG"/>
    <property type="match status" value="1"/>
</dbReference>
<dbReference type="Pfam" id="PF09799">
    <property type="entry name" value="Transmemb_17"/>
    <property type="match status" value="1"/>
</dbReference>
<dbReference type="AlphaFoldDB" id="A0ABD0YXH9"/>
<evidence type="ECO:0000256" key="5">
    <source>
        <dbReference type="SAM" id="Phobius"/>
    </source>
</evidence>
<accession>A0ABD0YXH9</accession>
<evidence type="ECO:0000256" key="1">
    <source>
        <dbReference type="ARBA" id="ARBA00004141"/>
    </source>
</evidence>
<dbReference type="EMBL" id="JBFDAA010000001">
    <property type="protein sequence ID" value="KAL1140670.1"/>
    <property type="molecule type" value="Genomic_DNA"/>
</dbReference>
<comment type="subcellular location">
    <subcellularLocation>
        <location evidence="1">Membrane</location>
        <topology evidence="1">Multi-pass membrane protein</topology>
    </subcellularLocation>
</comment>
<feature type="transmembrane region" description="Helical" evidence="5">
    <location>
        <begin position="103"/>
        <end position="124"/>
    </location>
</feature>
<comment type="caution">
    <text evidence="6">The sequence shown here is derived from an EMBL/GenBank/DDBJ whole genome shotgun (WGS) entry which is preliminary data.</text>
</comment>
<dbReference type="GO" id="GO:0016020">
    <property type="term" value="C:membrane"/>
    <property type="evidence" value="ECO:0007669"/>
    <property type="project" value="UniProtKB-SubCell"/>
</dbReference>
<evidence type="ECO:0000256" key="4">
    <source>
        <dbReference type="ARBA" id="ARBA00023136"/>
    </source>
</evidence>
<evidence type="ECO:0008006" key="8">
    <source>
        <dbReference type="Google" id="ProtNLM"/>
    </source>
</evidence>
<gene>
    <name evidence="6" type="ORF">AAG570_000600</name>
</gene>
<feature type="transmembrane region" description="Helical" evidence="5">
    <location>
        <begin position="136"/>
        <end position="156"/>
    </location>
</feature>
<keyword evidence="7" id="KW-1185">Reference proteome</keyword>
<keyword evidence="3 5" id="KW-1133">Transmembrane helix</keyword>
<evidence type="ECO:0000256" key="2">
    <source>
        <dbReference type="ARBA" id="ARBA00022692"/>
    </source>
</evidence>
<feature type="transmembrane region" description="Helical" evidence="5">
    <location>
        <begin position="64"/>
        <end position="83"/>
    </location>
</feature>
<dbReference type="PANTHER" id="PTHR13531">
    <property type="entry name" value="GEO07735P1-RELATED-RELATED"/>
    <property type="match status" value="1"/>
</dbReference>
<sequence>MSEHLFPGLSNYNSVVDDDTLMLGNEVLTNLPLQMTLYFNSVYFPCWIIVTFFMLPLKFWKLSILYQFILALALLSVILVEAIRLYMGFFGNIKEKIPELAGFWLISLLLQSPLQIFLLFCSALRPSILELIAQSIMCIFILIELLFGFFALHYAAKHSLNSFQAANWNVNSLQYYKAD</sequence>
<name>A0ABD0YXH9_9HEMI</name>
<protein>
    <recommendedName>
        <fullName evidence="8">Transmembrane protein 17</fullName>
    </recommendedName>
</protein>
<feature type="transmembrane region" description="Helical" evidence="5">
    <location>
        <begin position="37"/>
        <end position="57"/>
    </location>
</feature>
<keyword evidence="4 5" id="KW-0472">Membrane</keyword>
<reference evidence="6 7" key="1">
    <citation type="submission" date="2024-07" db="EMBL/GenBank/DDBJ databases">
        <title>Chromosome-level genome assembly of the water stick insect Ranatra chinensis (Heteroptera: Nepidae).</title>
        <authorList>
            <person name="Liu X."/>
        </authorList>
    </citation>
    <scope>NUCLEOTIDE SEQUENCE [LARGE SCALE GENOMIC DNA]</scope>
    <source>
        <strain evidence="6">Cailab_2021Rc</strain>
        <tissue evidence="6">Muscle</tissue>
    </source>
</reference>
<dbReference type="InterPro" id="IPR019184">
    <property type="entry name" value="Uncharacterised_TM-17"/>
</dbReference>